<evidence type="ECO:0000313" key="2">
    <source>
        <dbReference type="EMBL" id="SEG75798.1"/>
    </source>
</evidence>
<dbReference type="RefSeq" id="WP_200827416.1">
    <property type="nucleotide sequence ID" value="NZ_FNVO01000011.1"/>
</dbReference>
<gene>
    <name evidence="2" type="ORF">SAMN04489712_11185</name>
</gene>
<dbReference type="CDD" id="cd00093">
    <property type="entry name" value="HTH_XRE"/>
    <property type="match status" value="1"/>
</dbReference>
<dbReference type="EMBL" id="FNVO01000011">
    <property type="protein sequence ID" value="SEG75798.1"/>
    <property type="molecule type" value="Genomic_DNA"/>
</dbReference>
<protein>
    <submittedName>
        <fullName evidence="2">DNA-binding transcriptional regulator, XRE-family HTH domain</fullName>
    </submittedName>
</protein>
<dbReference type="AlphaFoldDB" id="A0A1H6CSG8"/>
<sequence length="100" mass="10963">MAGNDSRSRPPRDFVIDGAWPHATLTDHHGAHVAQRLARRLAQAMAEQGLSANRLAHDSGVNRQTIANVLAGAVWPDLLTIAKLERALACHLWPAHQHTR</sequence>
<dbReference type="GO" id="GO:0003677">
    <property type="term" value="F:DNA binding"/>
    <property type="evidence" value="ECO:0007669"/>
    <property type="project" value="UniProtKB-KW"/>
</dbReference>
<dbReference type="PROSITE" id="PS50943">
    <property type="entry name" value="HTH_CROC1"/>
    <property type="match status" value="1"/>
</dbReference>
<evidence type="ECO:0000313" key="3">
    <source>
        <dbReference type="Proteomes" id="UP000236723"/>
    </source>
</evidence>
<dbReference type="Gene3D" id="1.10.260.40">
    <property type="entry name" value="lambda repressor-like DNA-binding domains"/>
    <property type="match status" value="1"/>
</dbReference>
<keyword evidence="3" id="KW-1185">Reference proteome</keyword>
<reference evidence="3" key="1">
    <citation type="submission" date="2016-10" db="EMBL/GenBank/DDBJ databases">
        <authorList>
            <person name="Varghese N."/>
            <person name="Submissions S."/>
        </authorList>
    </citation>
    <scope>NUCLEOTIDE SEQUENCE [LARGE SCALE GENOMIC DNA]</scope>
    <source>
        <strain evidence="3">DSM 43163</strain>
    </source>
</reference>
<dbReference type="InterPro" id="IPR010982">
    <property type="entry name" value="Lambda_DNA-bd_dom_sf"/>
</dbReference>
<dbReference type="SMART" id="SM00530">
    <property type="entry name" value="HTH_XRE"/>
    <property type="match status" value="1"/>
</dbReference>
<name>A0A1H6CSG8_9ACTN</name>
<feature type="domain" description="HTH cro/C1-type" evidence="1">
    <location>
        <begin position="41"/>
        <end position="88"/>
    </location>
</feature>
<keyword evidence="2" id="KW-0238">DNA-binding</keyword>
<dbReference type="InterPro" id="IPR001387">
    <property type="entry name" value="Cro/C1-type_HTH"/>
</dbReference>
<organism evidence="2 3">
    <name type="scientific">Thermomonospora echinospora</name>
    <dbReference type="NCBI Taxonomy" id="1992"/>
    <lineage>
        <taxon>Bacteria</taxon>
        <taxon>Bacillati</taxon>
        <taxon>Actinomycetota</taxon>
        <taxon>Actinomycetes</taxon>
        <taxon>Streptosporangiales</taxon>
        <taxon>Thermomonosporaceae</taxon>
        <taxon>Thermomonospora</taxon>
    </lineage>
</organism>
<dbReference type="SUPFAM" id="SSF47413">
    <property type="entry name" value="lambda repressor-like DNA-binding domains"/>
    <property type="match status" value="1"/>
</dbReference>
<dbReference type="Pfam" id="PF01381">
    <property type="entry name" value="HTH_3"/>
    <property type="match status" value="1"/>
</dbReference>
<evidence type="ECO:0000259" key="1">
    <source>
        <dbReference type="PROSITE" id="PS50943"/>
    </source>
</evidence>
<proteinExistence type="predicted"/>
<dbReference type="Proteomes" id="UP000236723">
    <property type="component" value="Unassembled WGS sequence"/>
</dbReference>
<accession>A0A1H6CSG8</accession>